<evidence type="ECO:0000313" key="4">
    <source>
        <dbReference type="Proteomes" id="UP000799778"/>
    </source>
</evidence>
<comment type="similarity">
    <text evidence="2">Belongs to the metallo-dependent hydrolases superfamily. Peptidase M19 family.</text>
</comment>
<dbReference type="GeneID" id="54284024"/>
<dbReference type="Pfam" id="PF01244">
    <property type="entry name" value="Peptidase_M19"/>
    <property type="match status" value="1"/>
</dbReference>
<dbReference type="PANTHER" id="PTHR10443:SF12">
    <property type="entry name" value="DIPEPTIDASE"/>
    <property type="match status" value="1"/>
</dbReference>
<dbReference type="PROSITE" id="PS51365">
    <property type="entry name" value="RENAL_DIPEPTIDASE_2"/>
    <property type="match status" value="1"/>
</dbReference>
<keyword evidence="2" id="KW-0862">Zinc</keyword>
<sequence>MRVLVYEILKILFSAQSIVFELLIMMLEFTTTTVWTVALGLFSAQSASAVRSTQAQAREILRTTPLIDGHNDLAYFLRWAHSNHIYLDNFTIPWESGHLGGEVDLYRLREGQVGGTFWSIYADCPKGAYSKEYFADALDETDNAIDVILRIQEAYLHAFGRARTSAEALEIFSSGRIISPLGLEGLHMLGESFAKLRDYYERGIRYATLTHNCHNIYADSAMTDTPNGTIQATPRWGGVSALGQKLVREMNRLGILVDLSHTSADTMRSVLGAHSNHNRTVSNGTTPQWEGSLAPPIFSHSSAFGLCPHPRNVPDDVLHLVKARGGVVMVTFWAGFISCQWANGAPAPGELPVTYPANVTVPQVVRHMRYIGEKIGYDHVGIGSDFDGTPSAIMGLDDVSKYPNLVEEMLVQGISEGDVRKIIGGNVLRVWAEVDRVAADLKANKTLPAEDDPAWLPNPWEGF</sequence>
<dbReference type="EC" id="3.4.13.19" evidence="2"/>
<dbReference type="SUPFAM" id="SSF51556">
    <property type="entry name" value="Metallo-dependent hydrolases"/>
    <property type="match status" value="1"/>
</dbReference>
<dbReference type="PANTHER" id="PTHR10443">
    <property type="entry name" value="MICROSOMAL DIPEPTIDASE"/>
    <property type="match status" value="1"/>
</dbReference>
<comment type="cofactor">
    <cofactor evidence="2">
        <name>Zn(2+)</name>
        <dbReference type="ChEBI" id="CHEBI:29105"/>
    </cofactor>
</comment>
<evidence type="ECO:0000256" key="2">
    <source>
        <dbReference type="RuleBase" id="RU341113"/>
    </source>
</evidence>
<dbReference type="AlphaFoldDB" id="A0A6A5Y9L4"/>
<proteinExistence type="inferred from homology"/>
<keyword evidence="2" id="KW-0645">Protease</keyword>
<reference evidence="3" key="1">
    <citation type="journal article" date="2020" name="Stud. Mycol.">
        <title>101 Dothideomycetes genomes: a test case for predicting lifestyles and emergence of pathogens.</title>
        <authorList>
            <person name="Haridas S."/>
            <person name="Albert R."/>
            <person name="Binder M."/>
            <person name="Bloem J."/>
            <person name="Labutti K."/>
            <person name="Salamov A."/>
            <person name="Andreopoulos B."/>
            <person name="Baker S."/>
            <person name="Barry K."/>
            <person name="Bills G."/>
            <person name="Bluhm B."/>
            <person name="Cannon C."/>
            <person name="Castanera R."/>
            <person name="Culley D."/>
            <person name="Daum C."/>
            <person name="Ezra D."/>
            <person name="Gonzalez J."/>
            <person name="Henrissat B."/>
            <person name="Kuo A."/>
            <person name="Liang C."/>
            <person name="Lipzen A."/>
            <person name="Lutzoni F."/>
            <person name="Magnuson J."/>
            <person name="Mondo S."/>
            <person name="Nolan M."/>
            <person name="Ohm R."/>
            <person name="Pangilinan J."/>
            <person name="Park H.-J."/>
            <person name="Ramirez L."/>
            <person name="Alfaro M."/>
            <person name="Sun H."/>
            <person name="Tritt A."/>
            <person name="Yoshinaga Y."/>
            <person name="Zwiers L.-H."/>
            <person name="Turgeon B."/>
            <person name="Goodwin S."/>
            <person name="Spatafora J."/>
            <person name="Crous P."/>
            <person name="Grigoriev I."/>
        </authorList>
    </citation>
    <scope>NUCLEOTIDE SEQUENCE</scope>
    <source>
        <strain evidence="3">CBS 175.79</strain>
    </source>
</reference>
<dbReference type="GO" id="GO:0046872">
    <property type="term" value="F:metal ion binding"/>
    <property type="evidence" value="ECO:0007669"/>
    <property type="project" value="UniProtKB-UniRule"/>
</dbReference>
<dbReference type="EMBL" id="ML978066">
    <property type="protein sequence ID" value="KAF2021441.1"/>
    <property type="molecule type" value="Genomic_DNA"/>
</dbReference>
<keyword evidence="2" id="KW-0482">Metalloprotease</keyword>
<keyword evidence="4" id="KW-1185">Reference proteome</keyword>
<dbReference type="GO" id="GO:0006508">
    <property type="term" value="P:proteolysis"/>
    <property type="evidence" value="ECO:0007669"/>
    <property type="project" value="UniProtKB-KW"/>
</dbReference>
<dbReference type="InterPro" id="IPR032466">
    <property type="entry name" value="Metal_Hydrolase"/>
</dbReference>
<dbReference type="InterPro" id="IPR008257">
    <property type="entry name" value="Pept_M19"/>
</dbReference>
<organism evidence="3 4">
    <name type="scientific">Aaosphaeria arxii CBS 175.79</name>
    <dbReference type="NCBI Taxonomy" id="1450172"/>
    <lineage>
        <taxon>Eukaryota</taxon>
        <taxon>Fungi</taxon>
        <taxon>Dikarya</taxon>
        <taxon>Ascomycota</taxon>
        <taxon>Pezizomycotina</taxon>
        <taxon>Dothideomycetes</taxon>
        <taxon>Pleosporomycetidae</taxon>
        <taxon>Pleosporales</taxon>
        <taxon>Pleosporales incertae sedis</taxon>
        <taxon>Aaosphaeria</taxon>
    </lineage>
</organism>
<dbReference type="OrthoDB" id="445695at2759"/>
<keyword evidence="2" id="KW-0479">Metal-binding</keyword>
<gene>
    <name evidence="3" type="ORF">BU24DRAFT_417094</name>
</gene>
<dbReference type="Gene3D" id="3.20.20.140">
    <property type="entry name" value="Metal-dependent hydrolases"/>
    <property type="match status" value="1"/>
</dbReference>
<dbReference type="CDD" id="cd01301">
    <property type="entry name" value="rDP_like"/>
    <property type="match status" value="1"/>
</dbReference>
<dbReference type="Proteomes" id="UP000799778">
    <property type="component" value="Unassembled WGS sequence"/>
</dbReference>
<protein>
    <recommendedName>
        <fullName evidence="2">Dipeptidase</fullName>
        <ecNumber evidence="2">3.4.13.19</ecNumber>
    </recommendedName>
</protein>
<accession>A0A6A5Y9L4</accession>
<evidence type="ECO:0000313" key="3">
    <source>
        <dbReference type="EMBL" id="KAF2021441.1"/>
    </source>
</evidence>
<evidence type="ECO:0000256" key="1">
    <source>
        <dbReference type="ARBA" id="ARBA00022997"/>
    </source>
</evidence>
<keyword evidence="2" id="KW-0378">Hydrolase</keyword>
<comment type="catalytic activity">
    <reaction evidence="2">
        <text>an L-aminoacyl-L-amino acid + H2O = 2 an L-alpha-amino acid</text>
        <dbReference type="Rhea" id="RHEA:48940"/>
        <dbReference type="ChEBI" id="CHEBI:15377"/>
        <dbReference type="ChEBI" id="CHEBI:59869"/>
        <dbReference type="ChEBI" id="CHEBI:77460"/>
        <dbReference type="EC" id="3.4.13.19"/>
    </reaction>
</comment>
<dbReference type="GO" id="GO:0070573">
    <property type="term" value="F:metallodipeptidase activity"/>
    <property type="evidence" value="ECO:0007669"/>
    <property type="project" value="InterPro"/>
</dbReference>
<name>A0A6A5Y9L4_9PLEO</name>
<keyword evidence="1 2" id="KW-0224">Dipeptidase</keyword>
<dbReference type="RefSeq" id="XP_033389780.1">
    <property type="nucleotide sequence ID" value="XM_033526627.1"/>
</dbReference>